<keyword evidence="8" id="KW-0472">Membrane</keyword>
<dbReference type="GO" id="GO:0052745">
    <property type="term" value="F:inositol phosphate phosphatase activity"/>
    <property type="evidence" value="ECO:0007669"/>
    <property type="project" value="TreeGrafter"/>
</dbReference>
<dbReference type="OMA" id="YEFTIRT"/>
<evidence type="ECO:0000256" key="3">
    <source>
        <dbReference type="ARBA" id="ARBA00012976"/>
    </source>
</evidence>
<evidence type="ECO:0000256" key="13">
    <source>
        <dbReference type="ARBA" id="ARBA00043832"/>
    </source>
</evidence>
<evidence type="ECO:0000256" key="9">
    <source>
        <dbReference type="ARBA" id="ARBA00031642"/>
    </source>
</evidence>
<keyword evidence="6" id="KW-0732">Signal</keyword>
<dbReference type="PANTHER" id="PTHR20963:SF8">
    <property type="entry name" value="MULTIPLE INOSITOL POLYPHOSPHATE PHOSPHATASE 1"/>
    <property type="match status" value="1"/>
</dbReference>
<evidence type="ECO:0000256" key="2">
    <source>
        <dbReference type="ARBA" id="ARBA00008422"/>
    </source>
</evidence>
<evidence type="ECO:0000313" key="15">
    <source>
        <dbReference type="Proteomes" id="UP000027135"/>
    </source>
</evidence>
<dbReference type="GO" id="GO:0003993">
    <property type="term" value="F:acid phosphatase activity"/>
    <property type="evidence" value="ECO:0007669"/>
    <property type="project" value="TreeGrafter"/>
</dbReference>
<accession>A0A067RFS5</accession>
<dbReference type="PANTHER" id="PTHR20963">
    <property type="entry name" value="MULTIPLE INOSITOL POLYPHOSPHATE PHOSPHATASE-RELATED"/>
    <property type="match status" value="1"/>
</dbReference>
<protein>
    <recommendedName>
        <fullName evidence="5">Multiple inositol polyphosphate phosphatase 1</fullName>
        <ecNumber evidence="4">3.1.3.62</ecNumber>
        <ecNumber evidence="3">3.1.3.80</ecNumber>
    </recommendedName>
    <alternativeName>
        <fullName evidence="9">2,3-bisphosphoglycerate 3-phosphatase</fullName>
    </alternativeName>
</protein>
<dbReference type="Pfam" id="PF00328">
    <property type="entry name" value="His_Phos_2"/>
    <property type="match status" value="1"/>
</dbReference>
<keyword evidence="7" id="KW-0378">Hydrolase</keyword>
<comment type="subcellular location">
    <subcellularLocation>
        <location evidence="1">Membrane</location>
    </subcellularLocation>
</comment>
<evidence type="ECO:0000256" key="6">
    <source>
        <dbReference type="ARBA" id="ARBA00022729"/>
    </source>
</evidence>
<dbReference type="EMBL" id="KK852663">
    <property type="protein sequence ID" value="KDR19045.1"/>
    <property type="molecule type" value="Genomic_DNA"/>
</dbReference>
<evidence type="ECO:0000256" key="4">
    <source>
        <dbReference type="ARBA" id="ARBA00013040"/>
    </source>
</evidence>
<comment type="catalytic activity">
    <reaction evidence="10">
        <text>1D-myo-inositol 1,2,5,6-tetrakisphosphate + H2O = 1D-myo-inositol 1,2,6-trisphosphate + phosphate</text>
        <dbReference type="Rhea" id="RHEA:77119"/>
        <dbReference type="ChEBI" id="CHEBI:15377"/>
        <dbReference type="ChEBI" id="CHEBI:43474"/>
        <dbReference type="ChEBI" id="CHEBI:195535"/>
        <dbReference type="ChEBI" id="CHEBI:195537"/>
        <dbReference type="EC" id="3.1.3.62"/>
    </reaction>
    <physiologicalReaction direction="left-to-right" evidence="10">
        <dbReference type="Rhea" id="RHEA:77120"/>
    </physiologicalReaction>
</comment>
<sequence length="185" mass="21211">MYAICRFEKAWHVDSVSPWCAAFSEDEMKVLEYKEDLSAYYRHSYGSALNQDVGCPPVKDFLDRFSKLENGEDQPAGVFYFSHDTDMQLFFTSLGVGKDLEALTHSNYASMGNRKWRTSLLTPFAANFAAIFFKCDDGHFGIQFYLQERLLLLDGCESSPWGLCDWSVIKQKYESISQNCDLSFC</sequence>
<dbReference type="CDD" id="cd07061">
    <property type="entry name" value="HP_HAP_like"/>
    <property type="match status" value="1"/>
</dbReference>
<name>A0A067RFS5_ZOONE</name>
<comment type="similarity">
    <text evidence="2">Belongs to the histidine acid phosphatase family. MINPP1 subfamily.</text>
</comment>
<dbReference type="InterPro" id="IPR000560">
    <property type="entry name" value="His_Pase_clade-2"/>
</dbReference>
<dbReference type="SUPFAM" id="SSF53254">
    <property type="entry name" value="Phosphoglycerate mutase-like"/>
    <property type="match status" value="1"/>
</dbReference>
<evidence type="ECO:0000256" key="11">
    <source>
        <dbReference type="ARBA" id="ARBA00043671"/>
    </source>
</evidence>
<dbReference type="EC" id="3.1.3.80" evidence="3"/>
<evidence type="ECO:0000256" key="7">
    <source>
        <dbReference type="ARBA" id="ARBA00022801"/>
    </source>
</evidence>
<evidence type="ECO:0000256" key="8">
    <source>
        <dbReference type="ARBA" id="ARBA00023136"/>
    </source>
</evidence>
<evidence type="ECO:0000256" key="10">
    <source>
        <dbReference type="ARBA" id="ARBA00043668"/>
    </source>
</evidence>
<dbReference type="EC" id="3.1.3.62" evidence="4"/>
<evidence type="ECO:0000256" key="1">
    <source>
        <dbReference type="ARBA" id="ARBA00004370"/>
    </source>
</evidence>
<evidence type="ECO:0000256" key="5">
    <source>
        <dbReference type="ARBA" id="ARBA00018097"/>
    </source>
</evidence>
<organism evidence="14 15">
    <name type="scientific">Zootermopsis nevadensis</name>
    <name type="common">Dampwood termite</name>
    <dbReference type="NCBI Taxonomy" id="136037"/>
    <lineage>
        <taxon>Eukaryota</taxon>
        <taxon>Metazoa</taxon>
        <taxon>Ecdysozoa</taxon>
        <taxon>Arthropoda</taxon>
        <taxon>Hexapoda</taxon>
        <taxon>Insecta</taxon>
        <taxon>Pterygota</taxon>
        <taxon>Neoptera</taxon>
        <taxon>Polyneoptera</taxon>
        <taxon>Dictyoptera</taxon>
        <taxon>Blattodea</taxon>
        <taxon>Blattoidea</taxon>
        <taxon>Termitoidae</taxon>
        <taxon>Termopsidae</taxon>
        <taxon>Zootermopsis</taxon>
    </lineage>
</organism>
<dbReference type="Proteomes" id="UP000027135">
    <property type="component" value="Unassembled WGS sequence"/>
</dbReference>
<proteinExistence type="inferred from homology"/>
<gene>
    <name evidence="14" type="ORF">L798_06401</name>
</gene>
<comment type="catalytic activity">
    <reaction evidence="13">
        <text>(2R)-2,3-bisphosphoglycerate + H2O = (2R)-2-phosphoglycerate + phosphate</text>
        <dbReference type="Rhea" id="RHEA:27381"/>
        <dbReference type="ChEBI" id="CHEBI:15377"/>
        <dbReference type="ChEBI" id="CHEBI:43474"/>
        <dbReference type="ChEBI" id="CHEBI:58248"/>
        <dbReference type="ChEBI" id="CHEBI:58289"/>
        <dbReference type="EC" id="3.1.3.80"/>
    </reaction>
    <physiologicalReaction direction="left-to-right" evidence="13">
        <dbReference type="Rhea" id="RHEA:27382"/>
    </physiologicalReaction>
</comment>
<dbReference type="GO" id="GO:0034417">
    <property type="term" value="F:bisphosphoglycerate 3-phosphatase activity"/>
    <property type="evidence" value="ECO:0007669"/>
    <property type="project" value="UniProtKB-EC"/>
</dbReference>
<reference evidence="14 15" key="1">
    <citation type="journal article" date="2014" name="Nat. Commun.">
        <title>Molecular traces of alternative social organization in a termite genome.</title>
        <authorList>
            <person name="Terrapon N."/>
            <person name="Li C."/>
            <person name="Robertson H.M."/>
            <person name="Ji L."/>
            <person name="Meng X."/>
            <person name="Booth W."/>
            <person name="Chen Z."/>
            <person name="Childers C.P."/>
            <person name="Glastad K.M."/>
            <person name="Gokhale K."/>
            <person name="Gowin J."/>
            <person name="Gronenberg W."/>
            <person name="Hermansen R.A."/>
            <person name="Hu H."/>
            <person name="Hunt B.G."/>
            <person name="Huylmans A.K."/>
            <person name="Khalil S.M."/>
            <person name="Mitchell R.D."/>
            <person name="Munoz-Torres M.C."/>
            <person name="Mustard J.A."/>
            <person name="Pan H."/>
            <person name="Reese J.T."/>
            <person name="Scharf M.E."/>
            <person name="Sun F."/>
            <person name="Vogel H."/>
            <person name="Xiao J."/>
            <person name="Yang W."/>
            <person name="Yang Z."/>
            <person name="Yang Z."/>
            <person name="Zhou J."/>
            <person name="Zhu J."/>
            <person name="Brent C.S."/>
            <person name="Elsik C.G."/>
            <person name="Goodisman M.A."/>
            <person name="Liberles D.A."/>
            <person name="Roe R.M."/>
            <person name="Vargo E.L."/>
            <person name="Vilcinskas A."/>
            <person name="Wang J."/>
            <person name="Bornberg-Bauer E."/>
            <person name="Korb J."/>
            <person name="Zhang G."/>
            <person name="Liebig J."/>
        </authorList>
    </citation>
    <scope>NUCLEOTIDE SEQUENCE [LARGE SCALE GENOMIC DNA]</scope>
    <source>
        <tissue evidence="14">Whole organism</tissue>
    </source>
</reference>
<dbReference type="GO" id="GO:0016020">
    <property type="term" value="C:membrane"/>
    <property type="evidence" value="ECO:0007669"/>
    <property type="project" value="UniProtKB-SubCell"/>
</dbReference>
<evidence type="ECO:0000256" key="12">
    <source>
        <dbReference type="ARBA" id="ARBA00043691"/>
    </source>
</evidence>
<dbReference type="AlphaFoldDB" id="A0A067RFS5"/>
<dbReference type="InParanoid" id="A0A067RFS5"/>
<keyword evidence="15" id="KW-1185">Reference proteome</keyword>
<comment type="catalytic activity">
    <reaction evidence="12">
        <text>1D-myo-inositol hexakisphosphate + H2O = 1D-myo-inositol 1,2,4,5,6-pentakisphosphate + phosphate</text>
        <dbReference type="Rhea" id="RHEA:16989"/>
        <dbReference type="ChEBI" id="CHEBI:15377"/>
        <dbReference type="ChEBI" id="CHEBI:43474"/>
        <dbReference type="ChEBI" id="CHEBI:57798"/>
        <dbReference type="ChEBI" id="CHEBI:58130"/>
        <dbReference type="EC" id="3.1.3.62"/>
    </reaction>
    <physiologicalReaction direction="left-to-right" evidence="12">
        <dbReference type="Rhea" id="RHEA:16990"/>
    </physiologicalReaction>
</comment>
<dbReference type="Gene3D" id="3.40.50.1240">
    <property type="entry name" value="Phosphoglycerate mutase-like"/>
    <property type="match status" value="1"/>
</dbReference>
<dbReference type="eggNOG" id="KOG1382">
    <property type="taxonomic scope" value="Eukaryota"/>
</dbReference>
<evidence type="ECO:0000313" key="14">
    <source>
        <dbReference type="EMBL" id="KDR19045.1"/>
    </source>
</evidence>
<dbReference type="InterPro" id="IPR029033">
    <property type="entry name" value="His_PPase_superfam"/>
</dbReference>
<comment type="catalytic activity">
    <reaction evidence="11">
        <text>1D-myo-inositol 1,2,4,5,6-pentakisphosphate + H2O = 1D-myo-inositol 1,2,5,6-tetrakisphosphate + phosphate</text>
        <dbReference type="Rhea" id="RHEA:77115"/>
        <dbReference type="ChEBI" id="CHEBI:15377"/>
        <dbReference type="ChEBI" id="CHEBI:43474"/>
        <dbReference type="ChEBI" id="CHEBI:57798"/>
        <dbReference type="ChEBI" id="CHEBI:195535"/>
        <dbReference type="EC" id="3.1.3.62"/>
    </reaction>
    <physiologicalReaction direction="left-to-right" evidence="11">
        <dbReference type="Rhea" id="RHEA:77116"/>
    </physiologicalReaction>
</comment>